<evidence type="ECO:0000313" key="4">
    <source>
        <dbReference type="Proteomes" id="UP000011115"/>
    </source>
</evidence>
<keyword evidence="2" id="KW-1133">Transmembrane helix</keyword>
<evidence type="ECO:0008006" key="5">
    <source>
        <dbReference type="Google" id="ProtNLM"/>
    </source>
</evidence>
<feature type="region of interest" description="Disordered" evidence="1">
    <location>
        <begin position="1"/>
        <end position="105"/>
    </location>
</feature>
<name>M1DUN6_SOLTU</name>
<evidence type="ECO:0000313" key="3">
    <source>
        <dbReference type="EnsemblPlants" id="PGSC0003DMT400094688"/>
    </source>
</evidence>
<keyword evidence="2" id="KW-0812">Transmembrane</keyword>
<dbReference type="AlphaFoldDB" id="M1DUN6"/>
<dbReference type="InParanoid" id="M1DUN6"/>
<keyword evidence="4" id="KW-1185">Reference proteome</keyword>
<dbReference type="Proteomes" id="UP000011115">
    <property type="component" value="Unassembled WGS sequence"/>
</dbReference>
<dbReference type="PaxDb" id="4113-PGSC0003DMT400094688"/>
<dbReference type="Gramene" id="PGSC0003DMT400094688">
    <property type="protein sequence ID" value="PGSC0003DMT400094688"/>
    <property type="gene ID" value="PGSC0003DMG400044259"/>
</dbReference>
<keyword evidence="2" id="KW-0472">Membrane</keyword>
<feature type="transmembrane region" description="Helical" evidence="2">
    <location>
        <begin position="207"/>
        <end position="229"/>
    </location>
</feature>
<sequence length="234" mass="25332">MATPKVARRNIPPRKNAEGITINKDATATMAKATKLPTYSGKGKGNGKALASPKASSGSDGIYGTHLSTSEREGGHQQRQAAISELEDDELSRIRTPQDTITPPPAPTLAVVLAPPVQGPPPNSMTILKTKGLMKIIEEKCLSTDGVIDSILKFCNFGRSNTASWNDSPTTPFSHQLGFSFRAWHTGTLGEIVTIRRLAKGTWRSPGFHFSVLSALFIPFWQISVYALFLNQNT</sequence>
<evidence type="ECO:0000256" key="2">
    <source>
        <dbReference type="SAM" id="Phobius"/>
    </source>
</evidence>
<accession>M1DUN6</accession>
<feature type="compositionally biased region" description="Basic residues" evidence="1">
    <location>
        <begin position="1"/>
        <end position="12"/>
    </location>
</feature>
<feature type="compositionally biased region" description="Low complexity" evidence="1">
    <location>
        <begin position="24"/>
        <end position="35"/>
    </location>
</feature>
<organism evidence="3 4">
    <name type="scientific">Solanum tuberosum</name>
    <name type="common">Potato</name>
    <dbReference type="NCBI Taxonomy" id="4113"/>
    <lineage>
        <taxon>Eukaryota</taxon>
        <taxon>Viridiplantae</taxon>
        <taxon>Streptophyta</taxon>
        <taxon>Embryophyta</taxon>
        <taxon>Tracheophyta</taxon>
        <taxon>Spermatophyta</taxon>
        <taxon>Magnoliopsida</taxon>
        <taxon>eudicotyledons</taxon>
        <taxon>Gunneridae</taxon>
        <taxon>Pentapetalae</taxon>
        <taxon>asterids</taxon>
        <taxon>lamiids</taxon>
        <taxon>Solanales</taxon>
        <taxon>Solanaceae</taxon>
        <taxon>Solanoideae</taxon>
        <taxon>Solaneae</taxon>
        <taxon>Solanum</taxon>
    </lineage>
</organism>
<reference evidence="4" key="1">
    <citation type="journal article" date="2011" name="Nature">
        <title>Genome sequence and analysis of the tuber crop potato.</title>
        <authorList>
            <consortium name="The Potato Genome Sequencing Consortium"/>
        </authorList>
    </citation>
    <scope>NUCLEOTIDE SEQUENCE [LARGE SCALE GENOMIC DNA]</scope>
    <source>
        <strain evidence="4">cv. DM1-3 516 R44</strain>
    </source>
</reference>
<proteinExistence type="predicted"/>
<dbReference type="PANTHER" id="PTHR33180">
    <property type="entry name" value="PHOTOSYSTEM II CP43 REACTION CENTER PROTEIN"/>
    <property type="match status" value="1"/>
</dbReference>
<dbReference type="EnsemblPlants" id="PGSC0003DMT400094688">
    <property type="protein sequence ID" value="PGSC0003DMT400094688"/>
    <property type="gene ID" value="PGSC0003DMG400044259"/>
</dbReference>
<dbReference type="HOGENOM" id="CLU_1186761_0_0_1"/>
<protein>
    <recommendedName>
        <fullName evidence="5">Integrase core domain containing protein</fullName>
    </recommendedName>
</protein>
<evidence type="ECO:0000256" key="1">
    <source>
        <dbReference type="SAM" id="MobiDB-lite"/>
    </source>
</evidence>
<reference evidence="3" key="2">
    <citation type="submission" date="2015-06" db="UniProtKB">
        <authorList>
            <consortium name="EnsemblPlants"/>
        </authorList>
    </citation>
    <scope>IDENTIFICATION</scope>
    <source>
        <strain evidence="3">DM1-3 516 R44</strain>
    </source>
</reference>
<dbReference type="PANTHER" id="PTHR33180:SF31">
    <property type="entry name" value="POLYPROTEIN PROTEIN"/>
    <property type="match status" value="1"/>
</dbReference>